<keyword evidence="9" id="KW-1040">Host Golgi apparatus</keyword>
<dbReference type="GO" id="GO:0044178">
    <property type="term" value="C:host cell Golgi membrane"/>
    <property type="evidence" value="ECO:0007669"/>
    <property type="project" value="UniProtKB-SubCell"/>
</dbReference>
<dbReference type="InterPro" id="IPR005168">
    <property type="entry name" value="Bunya_G2"/>
</dbReference>
<protein>
    <recommendedName>
        <fullName evidence="4">Envelopment polyprotein</fullName>
    </recommendedName>
    <alternativeName>
        <fullName evidence="17">M polyprotein</fullName>
    </alternativeName>
</protein>
<evidence type="ECO:0000256" key="7">
    <source>
        <dbReference type="ARBA" id="ARBA00022729"/>
    </source>
</evidence>
<dbReference type="EMBL" id="MK896625">
    <property type="protein sequence ID" value="QLA46990.1"/>
    <property type="molecule type" value="Viral_cRNA"/>
</dbReference>
<keyword evidence="16" id="KW-1160">Virus entry into host cell</keyword>
<evidence type="ECO:0000313" key="22">
    <source>
        <dbReference type="Proteomes" id="UP001156943"/>
    </source>
</evidence>
<keyword evidence="10" id="KW-0946">Virion</keyword>
<evidence type="ECO:0000256" key="12">
    <source>
        <dbReference type="ARBA" id="ARBA00022989"/>
    </source>
</evidence>
<organism evidence="21 22">
    <name type="scientific">Batama virus</name>
    <dbReference type="NCBI Taxonomy" id="611709"/>
    <lineage>
        <taxon>Viruses</taxon>
        <taxon>Riboviria</taxon>
        <taxon>Orthornavirae</taxon>
        <taxon>Negarnaviricota</taxon>
        <taxon>Polyploviricotina</taxon>
        <taxon>Bunyaviricetes</taxon>
        <taxon>Elliovirales</taxon>
        <taxon>Peribunyaviridae</taxon>
        <taxon>Orthobunyavirus</taxon>
        <taxon>Orthobunyavirus batamaense</taxon>
    </lineage>
</organism>
<evidence type="ECO:0000256" key="14">
    <source>
        <dbReference type="ARBA" id="ARBA00023180"/>
    </source>
</evidence>
<keyword evidence="15" id="KW-1038">Host endoplasmic reticulum</keyword>
<evidence type="ECO:0000256" key="13">
    <source>
        <dbReference type="ARBA" id="ARBA00023136"/>
    </source>
</evidence>
<keyword evidence="11" id="KW-1043">Host membrane</keyword>
<keyword evidence="6 18" id="KW-0812">Transmembrane</keyword>
<feature type="transmembrane region" description="Helical" evidence="18">
    <location>
        <begin position="460"/>
        <end position="479"/>
    </location>
</feature>
<keyword evidence="14" id="KW-0325">Glycoprotein</keyword>
<keyword evidence="8" id="KW-1161">Viral attachment to host cell</keyword>
<evidence type="ECO:0000256" key="8">
    <source>
        <dbReference type="ARBA" id="ARBA00022804"/>
    </source>
</evidence>
<dbReference type="GO" id="GO:0044167">
    <property type="term" value="C:host cell endoplasmic reticulum membrane"/>
    <property type="evidence" value="ECO:0007669"/>
    <property type="project" value="UniProtKB-SubCell"/>
</dbReference>
<evidence type="ECO:0000256" key="9">
    <source>
        <dbReference type="ARBA" id="ARBA00022812"/>
    </source>
</evidence>
<keyword evidence="12 18" id="KW-1133">Transmembrane helix</keyword>
<evidence type="ECO:0000256" key="1">
    <source>
        <dbReference type="ARBA" id="ARBA00004182"/>
    </source>
</evidence>
<feature type="domain" description="Bunyavirus glycoprotein G2" evidence="20">
    <location>
        <begin position="23"/>
        <end position="301"/>
    </location>
</feature>
<evidence type="ECO:0000256" key="10">
    <source>
        <dbReference type="ARBA" id="ARBA00022844"/>
    </source>
</evidence>
<evidence type="ECO:0000256" key="11">
    <source>
        <dbReference type="ARBA" id="ARBA00022870"/>
    </source>
</evidence>
<dbReference type="Pfam" id="PF03557">
    <property type="entry name" value="Bunya_G1"/>
    <property type="match status" value="1"/>
</dbReference>
<reference evidence="21" key="1">
    <citation type="submission" date="2019-05" db="EMBL/GenBank/DDBJ databases">
        <title>Genomic Characterization of 104 Bunyaviruses in the Families Peribunyaviridae, Nairoviridae, and Phenuiviridae.</title>
        <authorList>
            <person name="Kapuscinski M."/>
            <person name="Bergren N."/>
            <person name="Russell B."/>
            <person name="Lee J."/>
            <person name="Borland E."/>
            <person name="King D."/>
            <person name="Burkhalter K."/>
            <person name="Stenglein M."/>
            <person name="Kading R."/>
        </authorList>
    </citation>
    <scope>NUCLEOTIDE SEQUENCE</scope>
    <source>
        <strain evidence="21">DakAnB 1292</strain>
    </source>
</reference>
<dbReference type="GO" id="GO:0019062">
    <property type="term" value="P:virion attachment to host cell"/>
    <property type="evidence" value="ECO:0007669"/>
    <property type="project" value="UniProtKB-KW"/>
</dbReference>
<feature type="transmembrane region" description="Helical" evidence="18">
    <location>
        <begin position="1387"/>
        <end position="1408"/>
    </location>
</feature>
<evidence type="ECO:0000256" key="6">
    <source>
        <dbReference type="ARBA" id="ARBA00022692"/>
    </source>
</evidence>
<dbReference type="InterPro" id="IPR005167">
    <property type="entry name" value="Bunya_G1"/>
</dbReference>
<dbReference type="InterPro" id="IPR026400">
    <property type="entry name" value="Bunya_nonstruc_pro_NSm"/>
</dbReference>
<dbReference type="KEGG" id="vg:80554296"/>
<dbReference type="GO" id="GO:0055036">
    <property type="term" value="C:virion membrane"/>
    <property type="evidence" value="ECO:0007669"/>
    <property type="project" value="UniProtKB-SubCell"/>
</dbReference>
<dbReference type="NCBIfam" id="TIGR04210">
    <property type="entry name" value="bunya_NSm"/>
    <property type="match status" value="1"/>
</dbReference>
<dbReference type="GeneID" id="80554296"/>
<proteinExistence type="predicted"/>
<dbReference type="Pfam" id="PF03563">
    <property type="entry name" value="Bunya_G2"/>
    <property type="match status" value="1"/>
</dbReference>
<feature type="transmembrane region" description="Helical" evidence="18">
    <location>
        <begin position="311"/>
        <end position="328"/>
    </location>
</feature>
<dbReference type="RefSeq" id="YP_010840723.1">
    <property type="nucleotide sequence ID" value="NC_078966.1"/>
</dbReference>
<keyword evidence="5" id="KW-0945">Host-virus interaction</keyword>
<evidence type="ECO:0000256" key="5">
    <source>
        <dbReference type="ARBA" id="ARBA00022581"/>
    </source>
</evidence>
<evidence type="ECO:0000259" key="20">
    <source>
        <dbReference type="Pfam" id="PF03563"/>
    </source>
</evidence>
<evidence type="ECO:0000256" key="15">
    <source>
        <dbReference type="ARBA" id="ARBA00023184"/>
    </source>
</evidence>
<feature type="transmembrane region" description="Helical" evidence="18">
    <location>
        <begin position="205"/>
        <end position="232"/>
    </location>
</feature>
<feature type="transmembrane region" description="Helical" evidence="18">
    <location>
        <begin position="365"/>
        <end position="385"/>
    </location>
</feature>
<evidence type="ECO:0000256" key="2">
    <source>
        <dbReference type="ARBA" id="ARBA00004252"/>
    </source>
</evidence>
<accession>A0A7D9MVR0</accession>
<keyword evidence="22" id="KW-1185">Reference proteome</keyword>
<keyword evidence="13 18" id="KW-0472">Membrane</keyword>
<feature type="domain" description="Bunyavirus glycoprotein G1" evidence="19">
    <location>
        <begin position="534"/>
        <end position="1372"/>
    </location>
</feature>
<evidence type="ECO:0000256" key="18">
    <source>
        <dbReference type="SAM" id="Phobius"/>
    </source>
</evidence>
<comment type="subcellular location">
    <subcellularLocation>
        <location evidence="2">Host Golgi apparatus membrane</location>
        <topology evidence="2">Multi-pass membrane protein</topology>
    </subcellularLocation>
    <subcellularLocation>
        <location evidence="3">Host endoplasmic reticulum membrane</location>
    </subcellularLocation>
    <subcellularLocation>
        <location evidence="1">Virion membrane</location>
    </subcellularLocation>
</comment>
<dbReference type="Proteomes" id="UP001156943">
    <property type="component" value="Genome"/>
</dbReference>
<sequence length="1433" mass="161922">MRIFIFFSTILCALAAPNPSFNKCFVGGFLVQKRIMNHGIADFCVRDDISMIKGTSEQTRNESKFTNTIHRMWNVKNWHKCNPVETTGGTFTVYDIDGTMALIPKSFSCRSECRINIDKEEGAIILSSESLNHYSVTGSSTQSGWFKTKTSIQLSNTCEHIVVSCGTLQKPVHACFKTHMSCVRFLHKTMLPGQMALSLCSNIEIILLTTFSLITYLLLWMISGTYIIYILLPVFWPITYICGQLYTRFCKACSTCGKPYHPLTKCGTECICGAEFGSTDRLKSHRQGRLCRGYKAGATARALCRNKGSNLILSIMLAIFFFSFLTPVKGQEYSGEKQYSLTEIGEVLEDIGYCQCEPRIGLFDYLSITINSLIILTICLVPYIVNKMYYHKIYNCRECDMYHYRKGLRVWGDFTNKCETCICGFQPTEYEEVDYCPPVTSLHKKTDNCLYEFDRKTVKWVLFTIAILSILSTSMVIAAPDPECLKKPINSNLSDLYNCYGSVLVFNECSSHNMPNKDAVYNDFVSKGYAHSSDKKIFDLLDDSFNSAMTKIELNENRHYQILGESIIYQRYCDYHKVLNQVSGYSSVAFETSLQLHHLNLCEHYPYKSICGCIGKTSSCKYTSDDFLGTTASFYKNDNVSWSEDINLILQAVSYAYRGFGTSIMASLINDWELDNLISFLGNMTDRSPRNIFLTGLVKFAKYVVELNITEPAISSYWKHLKLATRQTRSSQTFAGISVNTGASATKECRNAKLVQCKSKSGEAVTVEMVKCGSGNDYYQVPTEGVKHSDSDKWCRGDTHCLKDFDPITDNSQITGLRCTESSYLTTETAWKKDTKTCHLVNKGTCTVLTYTWEIAYCDNEHYYLTEPSIKHAGSNNITEYCLTAGCKTGRRPIHPSFISNCKWESHTQNIMHSASILYADIDSFRHSLESTIEGDLNMHLFKPLSNMPKIKPKFLSFTIQGVETEDGIRDAFVSGEMAAIAGMANGFKIYTKDGQELFDIILYLKTAEYHSEYREIYKTGPTTTINVRHSEKCTGSCSAELPIAKGWMGFSKEHTSSWGCEEFGCLAIGTGCLYGSCQDVIKPESTVYKKFGDDTTILDLCITLPHTTFCSKLDALEPTITEKFEIVFENTQVSVLPERILVRNNKVYTGQINDLGSYAKYCGNVQQVNKTILGQGVPKFDYICHAAQRKDVIVRKCFDNNYGNCLHLDNDPNLLMVNNGSKLSLHIFGKKLGTMRYKVRLGDLNYKLYRQAIDIEGTGKCAGNTMSANGVMCQLEIEASFESVCRLTSSCDSFHSTLLVLPTEKKYSIKLMCPPRSNKVELQICGHDIPIESNLIYKSEVLDLAPIDQTHYVNEEDLKCGTWICKVKDEGLSFIFRPILNLLGNYTWIAFGIIILIVILFLCYYVLIPICGRIKDHLKKQQELDHQIYKDR</sequence>
<keyword evidence="7" id="KW-0732">Signal</keyword>
<dbReference type="GO" id="GO:0044003">
    <property type="term" value="P:symbiont-mediated perturbation of host process"/>
    <property type="evidence" value="ECO:0007669"/>
    <property type="project" value="InterPro"/>
</dbReference>
<dbReference type="GO" id="GO:0046718">
    <property type="term" value="P:symbiont entry into host cell"/>
    <property type="evidence" value="ECO:0007669"/>
    <property type="project" value="UniProtKB-KW"/>
</dbReference>
<evidence type="ECO:0000259" key="19">
    <source>
        <dbReference type="Pfam" id="PF03557"/>
    </source>
</evidence>
<evidence type="ECO:0000256" key="16">
    <source>
        <dbReference type="ARBA" id="ARBA00023296"/>
    </source>
</evidence>
<evidence type="ECO:0000256" key="3">
    <source>
        <dbReference type="ARBA" id="ARBA00004625"/>
    </source>
</evidence>
<evidence type="ECO:0000256" key="4">
    <source>
        <dbReference type="ARBA" id="ARBA00015294"/>
    </source>
</evidence>
<evidence type="ECO:0000313" key="21">
    <source>
        <dbReference type="EMBL" id="QLA46990.1"/>
    </source>
</evidence>
<evidence type="ECO:0000256" key="17">
    <source>
        <dbReference type="ARBA" id="ARBA00031199"/>
    </source>
</evidence>
<name>A0A7D9MVR0_9VIRU</name>